<dbReference type="Pfam" id="PF04815">
    <property type="entry name" value="Sec23_helical"/>
    <property type="match status" value="1"/>
</dbReference>
<dbReference type="GO" id="GO:0004843">
    <property type="term" value="F:cysteine-type deubiquitinase activity"/>
    <property type="evidence" value="ECO:0007669"/>
    <property type="project" value="InterPro"/>
</dbReference>
<dbReference type="InterPro" id="IPR036180">
    <property type="entry name" value="Gelsolin-like_dom_sf"/>
</dbReference>
<sequence>MAAPQEGYPAQGYPAPDPYEQQQSPAQPGFGTASPPPQPGQAEHDGGKKKKRGYAAQAYDFGAGANSALGGQAQGGGQFQPPGQAPVYGGGYAAPEAQPAYGQPQYGAPVGAPIPGAQPVPYGAGQPQYGGGVGYQPPDAGYPGPGAPAMGGVAGITQGMGQMGVGAQPQAQPQQAPGRPAVLNQLYPTDLLNQPFNVAELDLPPPAIVLPANSSVTASPDANCAAKYVRSTLNAVPTTHSLLKKSKLPFALIIQPYTSLHDVDDPVPIVQDQVISRCRRCRSYINPYVTFLDHGHRWRCNMCNLTNDVPQAFDWDAAAQKSVDRWQRPELNHAVVEFVAPQEYMVRPPQPLVYLFLFDVSYASVSCGLLATSARTILDSLNRIPNADRRTRVGFMAVDSSLHYFAVPRDTDENGETNMLVVSDLEEPFLPIPQELLVPLSESRLSVEKFLTALPSMFQANQNNGSCMGSALRAGHKLISPLGGKIVVITASLPNVGYGKLEMREDKKLLGTTKESALLQTGNSFYKSFAVECSKNQVSIDMFLFSSQYQDVASLSNLPRYTGGQTYFYPGWNAGRSEDAIKFASEFSDYLSAEIGLEAVLRVRATTGLRMSTFYGNFFNRSSDLCAFPAFPRDQSYVVEVAIDESLTKNFVCMQTAVLHTTSNGERRIRVMTLSLPTTTSLADVYASADQCAITTFFSHKAVERALSSGLEPAREALQSKLIELLQTFKKELAGGNMGGGGLQFPANLRGLPVLFLGLIKNVGLRKSAQIPSDLRSAALCQLSTLPLPLLMQFIYPRMYSLHDMPDNAGIPDPQTSQIVLPPPHNLSSERLVPYGLYLIDDGQTQFLWVGRDAVPQLLADVFDVPDRIKLKAGKSSLPELDNDFNERVRAVIQKSRDYRSRSVGSIIVPHLYVIREDGDPSLKLWAQTLLVEDRADQGMSFQQFMGTLREKLHFDSDSQAGMMNSRHLPAGQGMPSDGRRRQYNQSQNQHQHQQYPPTPMYNAYMNPYMGNANYYPQHLPPQQYHNPIPHQNPYNPYPPYVRSPPPPMQHYAHPPMPQQQQHPQPQQQHYAPRRQQSPAVVSTPYQPPSQTPSSTQSSHTVPGPMTPPTPHTELSAAPVTPPRDSPHDSFRVPLPWLSHPDAPWPARRPRRKRKQSGELSKRSVELPNIHQGTSVEAENPTPAAEVAPRPETPSTSQPQSDRTDSTNPTTPSSSTQAPVSAARDTTPVAQKSAQKARIPAIPVVPALPKASPRDVAKQIPEKTTEDLSVGQSQEDAKDEEKVITSENQAAKVESPAPAPAPKAWSTPKAWSGLFNPNADTSNAKSHDIGRRAGQSFGAANTESVAEALRSFSAVSSDSKISFLKPRGLINTGNMCYMNSVLQVLVSCTPFFTFLDQIGKRATHSFKSETPLIDAMQYPVIDSAASVEKLRLRLKEAELEEYGEAFTPDFVYDVIKRLPRFSSMRRGHQQDAEEFLGFLLEGLHDECVQVMQASASNATSAMATPTNGPSSPTSEVASNADLGAEKANGWLEVGYKQKAAVTRSSGAIITSSPITKIFGGKLRSELRVPGLKDSVTLEPYQPLQLDIGSPSVNNIVDALKGLTRSEALHGDFKSPKGPDVTATKQVFIETVPPVLILHLKRFQYDNTGGTQKIWKKVGYPLELEIPKEVFNRQQRNKYAHGGLPKYRLTAVVYHHGKNASGGHYTVDVRRQDGREWIRLDDTIIRRVRSEDVAEGGSEEDPKVLAAALESQKKDTPSNGNMFATIDEAEDSVAEEGWKQASGPGKKWSSLVNGASTPKAKTADKSSIKDNKVAYLLFYQKLQ</sequence>
<evidence type="ECO:0000313" key="19">
    <source>
        <dbReference type="Proteomes" id="UP000701801"/>
    </source>
</evidence>
<feature type="compositionally biased region" description="Low complexity" evidence="16">
    <location>
        <begin position="62"/>
        <end position="71"/>
    </location>
</feature>
<dbReference type="PANTHER" id="PTHR13803">
    <property type="entry name" value="SEC24-RELATED PROTEIN"/>
    <property type="match status" value="1"/>
</dbReference>
<feature type="domain" description="USP" evidence="17">
    <location>
        <begin position="1367"/>
        <end position="1753"/>
    </location>
</feature>
<feature type="compositionally biased region" description="Low complexity" evidence="16">
    <location>
        <begin position="1050"/>
        <end position="1077"/>
    </location>
</feature>
<dbReference type="SUPFAM" id="SSF53300">
    <property type="entry name" value="vWA-like"/>
    <property type="match status" value="1"/>
</dbReference>
<dbReference type="GO" id="GO:0000139">
    <property type="term" value="C:Golgi membrane"/>
    <property type="evidence" value="ECO:0007669"/>
    <property type="project" value="UniProtKB-SubCell"/>
</dbReference>
<feature type="compositionally biased region" description="Basic and acidic residues" evidence="16">
    <location>
        <begin position="1275"/>
        <end position="1284"/>
    </location>
</feature>
<evidence type="ECO:0000313" key="18">
    <source>
        <dbReference type="EMBL" id="CAG8977012.1"/>
    </source>
</evidence>
<keyword evidence="14" id="KW-0968">Cytoplasmic vesicle</keyword>
<evidence type="ECO:0000256" key="3">
    <source>
        <dbReference type="ARBA" id="ARBA00004397"/>
    </source>
</evidence>
<dbReference type="InterPro" id="IPR036174">
    <property type="entry name" value="Znf_Sec23_Sec24_sf"/>
</dbReference>
<dbReference type="InterPro" id="IPR028889">
    <property type="entry name" value="USP"/>
</dbReference>
<dbReference type="GO" id="GO:0070971">
    <property type="term" value="C:endoplasmic reticulum exit site"/>
    <property type="evidence" value="ECO:0007669"/>
    <property type="project" value="TreeGrafter"/>
</dbReference>
<evidence type="ECO:0000256" key="13">
    <source>
        <dbReference type="ARBA" id="ARBA00023136"/>
    </source>
</evidence>
<dbReference type="Pfam" id="PF04810">
    <property type="entry name" value="zf-Sec23_Sec24"/>
    <property type="match status" value="1"/>
</dbReference>
<evidence type="ECO:0000256" key="15">
    <source>
        <dbReference type="ARBA" id="ARBA00025471"/>
    </source>
</evidence>
<dbReference type="GO" id="GO:0090110">
    <property type="term" value="P:COPII-coated vesicle cargo loading"/>
    <property type="evidence" value="ECO:0007669"/>
    <property type="project" value="TreeGrafter"/>
</dbReference>
<reference evidence="18" key="1">
    <citation type="submission" date="2021-07" db="EMBL/GenBank/DDBJ databases">
        <authorList>
            <person name="Durling M."/>
        </authorList>
    </citation>
    <scope>NUCLEOTIDE SEQUENCE</scope>
</reference>
<dbReference type="InterPro" id="IPR012990">
    <property type="entry name" value="Beta-sandwich_Sec23_24"/>
</dbReference>
<dbReference type="InterPro" id="IPR006896">
    <property type="entry name" value="Sec23/24_trunk_dom"/>
</dbReference>
<keyword evidence="13" id="KW-0472">Membrane</keyword>
<evidence type="ECO:0000256" key="16">
    <source>
        <dbReference type="SAM" id="MobiDB-lite"/>
    </source>
</evidence>
<dbReference type="Proteomes" id="UP000701801">
    <property type="component" value="Unassembled WGS sequence"/>
</dbReference>
<keyword evidence="19" id="KW-1185">Reference proteome</keyword>
<dbReference type="InterPro" id="IPR001394">
    <property type="entry name" value="Peptidase_C19_UCH"/>
</dbReference>
<dbReference type="InterPro" id="IPR036465">
    <property type="entry name" value="vWFA_dom_sf"/>
</dbReference>
<dbReference type="Gene3D" id="2.60.40.1670">
    <property type="entry name" value="beta-sandwich domain of Sec23/24"/>
    <property type="match status" value="1"/>
</dbReference>
<dbReference type="CDD" id="cd01479">
    <property type="entry name" value="Sec24-like"/>
    <property type="match status" value="1"/>
</dbReference>
<dbReference type="SUPFAM" id="SSF81995">
    <property type="entry name" value="beta-sandwich domain of Sec23/24"/>
    <property type="match status" value="1"/>
</dbReference>
<dbReference type="Pfam" id="PF04811">
    <property type="entry name" value="Sec23_trunk"/>
    <property type="match status" value="1"/>
</dbReference>
<evidence type="ECO:0000259" key="17">
    <source>
        <dbReference type="PROSITE" id="PS50235"/>
    </source>
</evidence>
<dbReference type="SUPFAM" id="SSF82754">
    <property type="entry name" value="C-terminal, gelsolin-like domain of Sec23/24"/>
    <property type="match status" value="1"/>
</dbReference>
<keyword evidence="11" id="KW-0653">Protein transport</keyword>
<keyword evidence="9" id="KW-0256">Endoplasmic reticulum</keyword>
<name>A0A9N9Q718_9HELO</name>
<feature type="compositionally biased region" description="Low complexity" evidence="16">
    <location>
        <begin position="984"/>
        <end position="996"/>
    </location>
</feature>
<dbReference type="PROSITE" id="PS00972">
    <property type="entry name" value="USP_1"/>
    <property type="match status" value="1"/>
</dbReference>
<evidence type="ECO:0000256" key="11">
    <source>
        <dbReference type="ARBA" id="ARBA00022927"/>
    </source>
</evidence>
<evidence type="ECO:0000256" key="5">
    <source>
        <dbReference type="ARBA" id="ARBA00013453"/>
    </source>
</evidence>
<evidence type="ECO:0000256" key="14">
    <source>
        <dbReference type="ARBA" id="ARBA00023329"/>
    </source>
</evidence>
<evidence type="ECO:0000256" key="12">
    <source>
        <dbReference type="ARBA" id="ARBA00023034"/>
    </source>
</evidence>
<dbReference type="InterPro" id="IPR006900">
    <property type="entry name" value="Sec23/24_helical_dom"/>
</dbReference>
<dbReference type="GO" id="GO:0000149">
    <property type="term" value="F:SNARE binding"/>
    <property type="evidence" value="ECO:0007669"/>
    <property type="project" value="TreeGrafter"/>
</dbReference>
<proteinExistence type="inferred from homology"/>
<feature type="region of interest" description="Disordered" evidence="16">
    <location>
        <begin position="1772"/>
        <end position="1805"/>
    </location>
</feature>
<dbReference type="SUPFAM" id="SSF82919">
    <property type="entry name" value="Zn-finger domain of Sec23/24"/>
    <property type="match status" value="1"/>
</dbReference>
<dbReference type="InterPro" id="IPR038765">
    <property type="entry name" value="Papain-like_cys_pep_sf"/>
</dbReference>
<dbReference type="InterPro" id="IPR041742">
    <property type="entry name" value="Sec24-like_trunk_dom"/>
</dbReference>
<feature type="compositionally biased region" description="Low complexity" evidence="16">
    <location>
        <begin position="1206"/>
        <end position="1216"/>
    </location>
</feature>
<dbReference type="OrthoDB" id="49016at2759"/>
<feature type="compositionally biased region" description="Pro residues" evidence="16">
    <location>
        <begin position="1036"/>
        <end position="1049"/>
    </location>
</feature>
<keyword evidence="7" id="KW-0813">Transport</keyword>
<gene>
    <name evidence="18" type="ORF">HYALB_00008870</name>
</gene>
<dbReference type="Pfam" id="PF00443">
    <property type="entry name" value="UCH"/>
    <property type="match status" value="1"/>
</dbReference>
<dbReference type="InterPro" id="IPR018200">
    <property type="entry name" value="USP_CS"/>
</dbReference>
<dbReference type="InterPro" id="IPR029006">
    <property type="entry name" value="ADF-H/Gelsolin-like_dom_sf"/>
</dbReference>
<dbReference type="EMBL" id="CAJVRM010000201">
    <property type="protein sequence ID" value="CAG8977012.1"/>
    <property type="molecule type" value="Genomic_DNA"/>
</dbReference>
<comment type="subcellular location">
    <subcellularLocation>
        <location evidence="2">Cytoplasmic vesicle</location>
        <location evidence="2">COPII-coated vesicle membrane</location>
        <topology evidence="2">Peripheral membrane protein</topology>
        <orientation evidence="2">Cytoplasmic side</orientation>
    </subcellularLocation>
    <subcellularLocation>
        <location evidence="3">Endoplasmic reticulum membrane</location>
        <topology evidence="3">Peripheral membrane protein</topology>
        <orientation evidence="3">Cytoplasmic side</orientation>
    </subcellularLocation>
    <subcellularLocation>
        <location evidence="1">Golgi apparatus membrane</location>
        <topology evidence="1">Peripheral membrane protein</topology>
        <orientation evidence="1">Cytoplasmic side</orientation>
    </subcellularLocation>
</comment>
<dbReference type="PROSITE" id="PS00973">
    <property type="entry name" value="USP_2"/>
    <property type="match status" value="1"/>
</dbReference>
<dbReference type="Pfam" id="PF00626">
    <property type="entry name" value="Gelsolin"/>
    <property type="match status" value="1"/>
</dbReference>
<dbReference type="InterPro" id="IPR007123">
    <property type="entry name" value="Gelsolin-like_dom"/>
</dbReference>
<dbReference type="SUPFAM" id="SSF54001">
    <property type="entry name" value="Cysteine proteinases"/>
    <property type="match status" value="1"/>
</dbReference>
<comment type="similarity">
    <text evidence="4">Belongs to the SEC23/SEC24 family. SEC24 subfamily.</text>
</comment>
<dbReference type="Gene3D" id="2.30.30.380">
    <property type="entry name" value="Zn-finger domain of Sec23/24"/>
    <property type="match status" value="1"/>
</dbReference>
<evidence type="ECO:0000256" key="1">
    <source>
        <dbReference type="ARBA" id="ARBA00004255"/>
    </source>
</evidence>
<evidence type="ECO:0000256" key="10">
    <source>
        <dbReference type="ARBA" id="ARBA00022892"/>
    </source>
</evidence>
<feature type="region of interest" description="Disordered" evidence="16">
    <location>
        <begin position="1"/>
        <end position="89"/>
    </location>
</feature>
<dbReference type="InterPro" id="IPR036175">
    <property type="entry name" value="Sec23/24_helical_dom_sf"/>
</dbReference>
<comment type="caution">
    <text evidence="18">The sequence shown here is derived from an EMBL/GenBank/DDBJ whole genome shotgun (WGS) entry which is preliminary data.</text>
</comment>
<comment type="function">
    <text evidence="15">Component of the coat protein complex II (COPII) which promotes the formation of transport vesicles from the endoplasmic reticulum (ER). The coat has two main functions, the physical deformation of the endoplasmic reticulum membrane into vesicles and the selection of cargo molecules.</text>
</comment>
<dbReference type="PROSITE" id="PS50235">
    <property type="entry name" value="USP_3"/>
    <property type="match status" value="1"/>
</dbReference>
<dbReference type="GO" id="GO:0030127">
    <property type="term" value="C:COPII vesicle coat"/>
    <property type="evidence" value="ECO:0007669"/>
    <property type="project" value="InterPro"/>
</dbReference>
<dbReference type="Gene3D" id="3.40.20.10">
    <property type="entry name" value="Severin"/>
    <property type="match status" value="1"/>
</dbReference>
<evidence type="ECO:0000256" key="2">
    <source>
        <dbReference type="ARBA" id="ARBA00004299"/>
    </source>
</evidence>
<feature type="region of interest" description="Disordered" evidence="16">
    <location>
        <begin position="961"/>
        <end position="1329"/>
    </location>
</feature>
<keyword evidence="10" id="KW-0931">ER-Golgi transport</keyword>
<dbReference type="SUPFAM" id="SSF81811">
    <property type="entry name" value="Helical domain of Sec23/24"/>
    <property type="match status" value="1"/>
</dbReference>
<dbReference type="GO" id="GO:0005789">
    <property type="term" value="C:endoplasmic reticulum membrane"/>
    <property type="evidence" value="ECO:0007669"/>
    <property type="project" value="UniProtKB-SubCell"/>
</dbReference>
<dbReference type="Gene3D" id="1.20.120.730">
    <property type="entry name" value="Sec23/Sec24 helical domain"/>
    <property type="match status" value="1"/>
</dbReference>
<feature type="compositionally biased region" description="Basic and acidic residues" evidence="16">
    <location>
        <begin position="1252"/>
        <end position="1266"/>
    </location>
</feature>
<evidence type="ECO:0000256" key="6">
    <source>
        <dbReference type="ARBA" id="ARBA00021213"/>
    </source>
</evidence>
<feature type="compositionally biased region" description="Basic and acidic residues" evidence="16">
    <location>
        <begin position="1156"/>
        <end position="1165"/>
    </location>
</feature>
<accession>A0A9N9Q718</accession>
<evidence type="ECO:0000256" key="9">
    <source>
        <dbReference type="ARBA" id="ARBA00022824"/>
    </source>
</evidence>
<dbReference type="InterPro" id="IPR050550">
    <property type="entry name" value="SEC23_SEC24_subfamily"/>
</dbReference>
<dbReference type="PANTHER" id="PTHR13803:SF39">
    <property type="entry name" value="SECRETORY 24AB, ISOFORM A"/>
    <property type="match status" value="1"/>
</dbReference>
<organism evidence="18 19">
    <name type="scientific">Hymenoscyphus albidus</name>
    <dbReference type="NCBI Taxonomy" id="595503"/>
    <lineage>
        <taxon>Eukaryota</taxon>
        <taxon>Fungi</taxon>
        <taxon>Dikarya</taxon>
        <taxon>Ascomycota</taxon>
        <taxon>Pezizomycotina</taxon>
        <taxon>Leotiomycetes</taxon>
        <taxon>Helotiales</taxon>
        <taxon>Helotiaceae</taxon>
        <taxon>Hymenoscyphus</taxon>
    </lineage>
</organism>
<feature type="compositionally biased region" description="Low complexity" evidence="16">
    <location>
        <begin position="1302"/>
        <end position="1311"/>
    </location>
</feature>
<dbReference type="GO" id="GO:0008270">
    <property type="term" value="F:zinc ion binding"/>
    <property type="evidence" value="ECO:0007669"/>
    <property type="project" value="InterPro"/>
</dbReference>
<dbReference type="Gene3D" id="3.90.70.10">
    <property type="entry name" value="Cysteine proteinases"/>
    <property type="match status" value="1"/>
</dbReference>
<dbReference type="Pfam" id="PF08033">
    <property type="entry name" value="Sec23_BS"/>
    <property type="match status" value="1"/>
</dbReference>
<evidence type="ECO:0000256" key="7">
    <source>
        <dbReference type="ARBA" id="ARBA00022448"/>
    </source>
</evidence>
<keyword evidence="12" id="KW-0333">Golgi apparatus</keyword>
<dbReference type="Gene3D" id="3.40.50.410">
    <property type="entry name" value="von Willebrand factor, type A domain"/>
    <property type="match status" value="1"/>
</dbReference>
<dbReference type="GO" id="GO:0016579">
    <property type="term" value="P:protein deubiquitination"/>
    <property type="evidence" value="ECO:0007669"/>
    <property type="project" value="InterPro"/>
</dbReference>
<dbReference type="InterPro" id="IPR006895">
    <property type="entry name" value="Znf_Sec23_Sec24"/>
</dbReference>
<keyword evidence="8" id="KW-0963">Cytoplasm</keyword>
<evidence type="ECO:0000256" key="8">
    <source>
        <dbReference type="ARBA" id="ARBA00022490"/>
    </source>
</evidence>
<dbReference type="GO" id="GO:0006886">
    <property type="term" value="P:intracellular protein transport"/>
    <property type="evidence" value="ECO:0007669"/>
    <property type="project" value="InterPro"/>
</dbReference>
<evidence type="ECO:0000256" key="4">
    <source>
        <dbReference type="ARBA" id="ARBA00008334"/>
    </source>
</evidence>
<protein>
    <recommendedName>
        <fullName evidence="6">Protein transport protein SEC24</fullName>
    </recommendedName>
    <alternativeName>
        <fullName evidence="5">Protein transport protein sec24</fullName>
    </alternativeName>
</protein>